<dbReference type="Proteomes" id="UP001652661">
    <property type="component" value="Chromosome 3L"/>
</dbReference>
<dbReference type="Gene3D" id="1.10.12.10">
    <property type="entry name" value="Lyase 2-enoyl-coa Hydratase, Chain A, domain 2"/>
    <property type="match status" value="1"/>
</dbReference>
<sequence length="262" mass="29172">MSYRGYEQLVVEQQGKLLVVKFNNPRKKNCINRSAYQEITRVLTEVNGDEGVAILVFTGVGEYFTAGNDLSQSGQTDDINEFLRQSNAIFKAMVLSFVNCKKVVIALVNGPAIGIGATIVGLSDVAWCSDTAYFLAPFTKLGLVPEGGSSFMFPFILGRSKASEVLLLNEPLSASEAYHFNFVSRIYKSNEVDSVIWPKLRQYAELPPNSLLQGKRLINEGFLESLLKANDSECRQLLESFQHPEFFQAIMDFASRKSQSKL</sequence>
<keyword evidence="2" id="KW-0576">Peroxisome</keyword>
<dbReference type="PANTHER" id="PTHR43684:SF1">
    <property type="entry name" value="ENOYL-COA DELTA ISOMERASE 2"/>
    <property type="match status" value="1"/>
</dbReference>
<dbReference type="InterPro" id="IPR001753">
    <property type="entry name" value="Enoyl-CoA_hydra/iso"/>
</dbReference>
<dbReference type="RefSeq" id="XP_017020576.1">
    <property type="nucleotide sequence ID" value="XM_017165087.3"/>
</dbReference>
<evidence type="ECO:0000256" key="2">
    <source>
        <dbReference type="ARBA" id="ARBA00023140"/>
    </source>
</evidence>
<accession>A0A6P4ICK7</accession>
<name>A0A6P4ICK7_DROKI</name>
<reference evidence="5" key="1">
    <citation type="submission" date="2025-08" db="UniProtKB">
        <authorList>
            <consortium name="RefSeq"/>
        </authorList>
    </citation>
    <scope>IDENTIFICATION</scope>
    <source>
        <strain evidence="5">14028-0561.14</strain>
        <tissue evidence="5">Whole fly</tissue>
    </source>
</reference>
<evidence type="ECO:0000256" key="3">
    <source>
        <dbReference type="ARBA" id="ARBA00023235"/>
    </source>
</evidence>
<evidence type="ECO:0000256" key="1">
    <source>
        <dbReference type="ARBA" id="ARBA00004275"/>
    </source>
</evidence>
<evidence type="ECO:0000313" key="5">
    <source>
        <dbReference type="RefSeq" id="XP_017020576.1"/>
    </source>
</evidence>
<protein>
    <submittedName>
        <fullName evidence="5">Enoyl-CoA delta isomerase 2</fullName>
    </submittedName>
</protein>
<dbReference type="PANTHER" id="PTHR43684">
    <property type="match status" value="1"/>
</dbReference>
<dbReference type="Pfam" id="PF00378">
    <property type="entry name" value="ECH_1"/>
    <property type="match status" value="1"/>
</dbReference>
<evidence type="ECO:0000313" key="4">
    <source>
        <dbReference type="Proteomes" id="UP001652661"/>
    </source>
</evidence>
<dbReference type="SUPFAM" id="SSF52096">
    <property type="entry name" value="ClpP/crotonase"/>
    <property type="match status" value="1"/>
</dbReference>
<dbReference type="CDD" id="cd06558">
    <property type="entry name" value="crotonase-like"/>
    <property type="match status" value="1"/>
</dbReference>
<dbReference type="Gene3D" id="3.90.226.10">
    <property type="entry name" value="2-enoyl-CoA Hydratase, Chain A, domain 1"/>
    <property type="match status" value="1"/>
</dbReference>
<dbReference type="InterPro" id="IPR014748">
    <property type="entry name" value="Enoyl-CoA_hydra_C"/>
</dbReference>
<dbReference type="GO" id="GO:0005777">
    <property type="term" value="C:peroxisome"/>
    <property type="evidence" value="ECO:0007669"/>
    <property type="project" value="UniProtKB-SubCell"/>
</dbReference>
<keyword evidence="4" id="KW-1185">Reference proteome</keyword>
<gene>
    <name evidence="5" type="primary">Dci</name>
</gene>
<comment type="subcellular location">
    <subcellularLocation>
        <location evidence="1">Peroxisome</location>
    </subcellularLocation>
</comment>
<dbReference type="AlphaFoldDB" id="A0A6P4ICK7"/>
<keyword evidence="3 5" id="KW-0413">Isomerase</keyword>
<dbReference type="GO" id="GO:0004165">
    <property type="term" value="F:delta(3)-delta(2)-enoyl-CoA isomerase activity"/>
    <property type="evidence" value="ECO:0007669"/>
    <property type="project" value="UniProtKB-ARBA"/>
</dbReference>
<organism evidence="4 5">
    <name type="scientific">Drosophila kikkawai</name>
    <name type="common">Fruit fly</name>
    <dbReference type="NCBI Taxonomy" id="30033"/>
    <lineage>
        <taxon>Eukaryota</taxon>
        <taxon>Metazoa</taxon>
        <taxon>Ecdysozoa</taxon>
        <taxon>Arthropoda</taxon>
        <taxon>Hexapoda</taxon>
        <taxon>Insecta</taxon>
        <taxon>Pterygota</taxon>
        <taxon>Neoptera</taxon>
        <taxon>Endopterygota</taxon>
        <taxon>Diptera</taxon>
        <taxon>Brachycera</taxon>
        <taxon>Muscomorpha</taxon>
        <taxon>Ephydroidea</taxon>
        <taxon>Drosophilidae</taxon>
        <taxon>Drosophila</taxon>
        <taxon>Sophophora</taxon>
    </lineage>
</organism>
<dbReference type="InterPro" id="IPR029045">
    <property type="entry name" value="ClpP/crotonase-like_dom_sf"/>
</dbReference>
<dbReference type="InterPro" id="IPR051053">
    <property type="entry name" value="ECH/Chromodomain_protein"/>
</dbReference>
<proteinExistence type="predicted"/>
<dbReference type="OrthoDB" id="409763at2759"/>